<evidence type="ECO:0000313" key="2">
    <source>
        <dbReference type="Proteomes" id="UP000518266"/>
    </source>
</evidence>
<organism evidence="1 2">
    <name type="scientific">Dissostichus mawsoni</name>
    <name type="common">Antarctic cod</name>
    <dbReference type="NCBI Taxonomy" id="36200"/>
    <lineage>
        <taxon>Eukaryota</taxon>
        <taxon>Metazoa</taxon>
        <taxon>Chordata</taxon>
        <taxon>Craniata</taxon>
        <taxon>Vertebrata</taxon>
        <taxon>Euteleostomi</taxon>
        <taxon>Actinopterygii</taxon>
        <taxon>Neopterygii</taxon>
        <taxon>Teleostei</taxon>
        <taxon>Neoteleostei</taxon>
        <taxon>Acanthomorphata</taxon>
        <taxon>Eupercaria</taxon>
        <taxon>Perciformes</taxon>
        <taxon>Notothenioidei</taxon>
        <taxon>Nototheniidae</taxon>
        <taxon>Dissostichus</taxon>
    </lineage>
</organism>
<protein>
    <submittedName>
        <fullName evidence="1">Uncharacterized protein</fullName>
    </submittedName>
</protein>
<evidence type="ECO:0000313" key="1">
    <source>
        <dbReference type="EMBL" id="KAF3842187.1"/>
    </source>
</evidence>
<dbReference type="OrthoDB" id="10645569at2759"/>
<gene>
    <name evidence="1" type="ORF">F7725_024138</name>
</gene>
<dbReference type="Proteomes" id="UP000518266">
    <property type="component" value="Unassembled WGS sequence"/>
</dbReference>
<dbReference type="EMBL" id="JAAKFY010000019">
    <property type="protein sequence ID" value="KAF3842187.1"/>
    <property type="molecule type" value="Genomic_DNA"/>
</dbReference>
<keyword evidence="2" id="KW-1185">Reference proteome</keyword>
<reference evidence="1 2" key="1">
    <citation type="submission" date="2020-03" db="EMBL/GenBank/DDBJ databases">
        <title>Dissostichus mawsoni Genome sequencing and assembly.</title>
        <authorList>
            <person name="Park H."/>
        </authorList>
    </citation>
    <scope>NUCLEOTIDE SEQUENCE [LARGE SCALE GENOMIC DNA]</scope>
    <source>
        <strain evidence="1">DM0001</strain>
        <tissue evidence="1">Muscle</tissue>
    </source>
</reference>
<comment type="caution">
    <text evidence="1">The sequence shown here is derived from an EMBL/GenBank/DDBJ whole genome shotgun (WGS) entry which is preliminary data.</text>
</comment>
<dbReference type="AlphaFoldDB" id="A0A7J5Y0I4"/>
<proteinExistence type="predicted"/>
<name>A0A7J5Y0I4_DISMA</name>
<sequence length="162" mass="18276">MSSSFWLSSCREVLSFRARPVRVVVSYTECLLPTAFWNSCQAASLHRPLHQLLPAALHAQQQVLDQHHILFLAEVLQVCSCLVQFNDVFPVGVHLGHKHLHGTQRREGLVQQYLMLINLKHDGVHDEGGGGNHVQCLLCLGEPVDEVLQRVMEIRGQRQGFL</sequence>
<accession>A0A7J5Y0I4</accession>